<evidence type="ECO:0000313" key="2">
    <source>
        <dbReference type="Proteomes" id="UP000236333"/>
    </source>
</evidence>
<protein>
    <recommendedName>
        <fullName evidence="3">SRCR domain-containing protein</fullName>
    </recommendedName>
</protein>
<evidence type="ECO:0000313" key="1">
    <source>
        <dbReference type="EMBL" id="PNH00847.1"/>
    </source>
</evidence>
<dbReference type="Proteomes" id="UP000236333">
    <property type="component" value="Unassembled WGS sequence"/>
</dbReference>
<keyword evidence="2" id="KW-1185">Reference proteome</keyword>
<proteinExistence type="predicted"/>
<name>A0A2J7ZKP7_9CHLO</name>
<accession>A0A2J7ZKP7</accession>
<gene>
    <name evidence="1" type="ORF">TSOC_013294</name>
</gene>
<evidence type="ECO:0008006" key="3">
    <source>
        <dbReference type="Google" id="ProtNLM"/>
    </source>
</evidence>
<sequence length="220" mass="23089">MWGTLVASGKGARQCGFITSNSCGRTGPMAGIECSAPPDKNTQVRYIPKERVEANLCPPPADGSDADARGCQYGRVELLVASPSNASEKVWAPLCSVNTTAYRSMANDIAQVACRMYVNLPASKLHGVGGVSGELAPAPYAIPTGPNSKPGQFNPASFAAWATVPAPADPKAHVLDGKRLVQEAVGFKVRRGIWLPGCLVSSKPCESGALFSVTCQFYMT</sequence>
<dbReference type="AlphaFoldDB" id="A0A2J7ZKP7"/>
<reference evidence="1 2" key="1">
    <citation type="journal article" date="2017" name="Mol. Biol. Evol.">
        <title>The 4-celled Tetrabaena socialis nuclear genome reveals the essential components for genetic control of cell number at the origin of multicellularity in the volvocine lineage.</title>
        <authorList>
            <person name="Featherston J."/>
            <person name="Arakaki Y."/>
            <person name="Hanschen E.R."/>
            <person name="Ferris P.J."/>
            <person name="Michod R.E."/>
            <person name="Olson B.J.S.C."/>
            <person name="Nozaki H."/>
            <person name="Durand P.M."/>
        </authorList>
    </citation>
    <scope>NUCLEOTIDE SEQUENCE [LARGE SCALE GENOMIC DNA]</scope>
    <source>
        <strain evidence="1 2">NIES-571</strain>
    </source>
</reference>
<comment type="caution">
    <text evidence="1">The sequence shown here is derived from an EMBL/GenBank/DDBJ whole genome shotgun (WGS) entry which is preliminary data.</text>
</comment>
<organism evidence="1 2">
    <name type="scientific">Tetrabaena socialis</name>
    <dbReference type="NCBI Taxonomy" id="47790"/>
    <lineage>
        <taxon>Eukaryota</taxon>
        <taxon>Viridiplantae</taxon>
        <taxon>Chlorophyta</taxon>
        <taxon>core chlorophytes</taxon>
        <taxon>Chlorophyceae</taxon>
        <taxon>CS clade</taxon>
        <taxon>Chlamydomonadales</taxon>
        <taxon>Tetrabaenaceae</taxon>
        <taxon>Tetrabaena</taxon>
    </lineage>
</organism>
<dbReference type="EMBL" id="PGGS01001139">
    <property type="protein sequence ID" value="PNH00847.1"/>
    <property type="molecule type" value="Genomic_DNA"/>
</dbReference>
<dbReference type="OrthoDB" id="535045at2759"/>